<evidence type="ECO:0000256" key="5">
    <source>
        <dbReference type="ARBA" id="ARBA00023136"/>
    </source>
</evidence>
<evidence type="ECO:0000313" key="8">
    <source>
        <dbReference type="EMBL" id="GAA2123431.1"/>
    </source>
</evidence>
<evidence type="ECO:0000256" key="7">
    <source>
        <dbReference type="SAM" id="Phobius"/>
    </source>
</evidence>
<accession>A0ABP5JW08</accession>
<keyword evidence="3 7" id="KW-0812">Transmembrane</keyword>
<feature type="region of interest" description="Disordered" evidence="6">
    <location>
        <begin position="226"/>
        <end position="317"/>
    </location>
</feature>
<dbReference type="EMBL" id="BAAAQQ010000011">
    <property type="protein sequence ID" value="GAA2123431.1"/>
    <property type="molecule type" value="Genomic_DNA"/>
</dbReference>
<feature type="transmembrane region" description="Helical" evidence="7">
    <location>
        <begin position="149"/>
        <end position="171"/>
    </location>
</feature>
<keyword evidence="2" id="KW-1003">Cell membrane</keyword>
<dbReference type="Gene3D" id="1.20.1740.10">
    <property type="entry name" value="Amino acid/polyamine transporter I"/>
    <property type="match status" value="1"/>
</dbReference>
<dbReference type="InterPro" id="IPR002293">
    <property type="entry name" value="AA/rel_permease1"/>
</dbReference>
<gene>
    <name evidence="8" type="ORF">GCM10009843_19180</name>
</gene>
<proteinExistence type="predicted"/>
<evidence type="ECO:0000256" key="1">
    <source>
        <dbReference type="ARBA" id="ARBA00004651"/>
    </source>
</evidence>
<dbReference type="Pfam" id="PF13520">
    <property type="entry name" value="AA_permease_2"/>
    <property type="match status" value="1"/>
</dbReference>
<evidence type="ECO:0000256" key="3">
    <source>
        <dbReference type="ARBA" id="ARBA00022692"/>
    </source>
</evidence>
<feature type="transmembrane region" description="Helical" evidence="7">
    <location>
        <begin position="124"/>
        <end position="143"/>
    </location>
</feature>
<protein>
    <recommendedName>
        <fullName evidence="10">Amino acid permease</fullName>
    </recommendedName>
</protein>
<feature type="compositionally biased region" description="Low complexity" evidence="6">
    <location>
        <begin position="229"/>
        <end position="242"/>
    </location>
</feature>
<evidence type="ECO:0000256" key="6">
    <source>
        <dbReference type="SAM" id="MobiDB-lite"/>
    </source>
</evidence>
<dbReference type="Proteomes" id="UP001500575">
    <property type="component" value="Unassembled WGS sequence"/>
</dbReference>
<organism evidence="8 9">
    <name type="scientific">Nocardioides bigeumensis</name>
    <dbReference type="NCBI Taxonomy" id="433657"/>
    <lineage>
        <taxon>Bacteria</taxon>
        <taxon>Bacillati</taxon>
        <taxon>Actinomycetota</taxon>
        <taxon>Actinomycetes</taxon>
        <taxon>Propionibacteriales</taxon>
        <taxon>Nocardioidaceae</taxon>
        <taxon>Nocardioides</taxon>
    </lineage>
</organism>
<dbReference type="PANTHER" id="PTHR42770:SF13">
    <property type="entry name" value="L-METHIONINE_BRANCHED-CHAIN AMINO ACID EXPORTER YJEH"/>
    <property type="match status" value="1"/>
</dbReference>
<keyword evidence="9" id="KW-1185">Reference proteome</keyword>
<reference evidence="9" key="1">
    <citation type="journal article" date="2019" name="Int. J. Syst. Evol. Microbiol.">
        <title>The Global Catalogue of Microorganisms (GCM) 10K type strain sequencing project: providing services to taxonomists for standard genome sequencing and annotation.</title>
        <authorList>
            <consortium name="The Broad Institute Genomics Platform"/>
            <consortium name="The Broad Institute Genome Sequencing Center for Infectious Disease"/>
            <person name="Wu L."/>
            <person name="Ma J."/>
        </authorList>
    </citation>
    <scope>NUCLEOTIDE SEQUENCE [LARGE SCALE GENOMIC DNA]</scope>
    <source>
        <strain evidence="9">JCM 16021</strain>
    </source>
</reference>
<evidence type="ECO:0008006" key="10">
    <source>
        <dbReference type="Google" id="ProtNLM"/>
    </source>
</evidence>
<dbReference type="PANTHER" id="PTHR42770">
    <property type="entry name" value="AMINO ACID TRANSPORTER-RELATED"/>
    <property type="match status" value="1"/>
</dbReference>
<feature type="transmembrane region" description="Helical" evidence="7">
    <location>
        <begin position="69"/>
        <end position="90"/>
    </location>
</feature>
<feature type="transmembrane region" description="Helical" evidence="7">
    <location>
        <begin position="27"/>
        <end position="49"/>
    </location>
</feature>
<name>A0ABP5JW08_9ACTN</name>
<sequence length="415" mass="42261">MWAFAGWEAVTSLSGDYRDPGRDIPRATAVAVAVIAVLYLGIAFTTVTALADPGPAPLSDLLALGFGEWARPVTTVIAVLLSVGAMNAYFAGSARLGAALARDGSLPGWLAEGSAPGAVPRRSLLVVTGGALTTLTVIGISGARLESTLLVVTGAFTLVYVVGTAAALRLLPRRSAAWRCAAVSFVATLGLLVLTGRHLLVSLAIAAGALVWTRLAQRRDASGSLLPVTATEPDPAGAGADPGPEPVPARRKPGRTDSLSVARSPRSERSTLRSMGPACRRGRTPWSADETAADAEDPPGGTGRVVSAERGSESGGALGDRRLAVGRLVLVDDALGRGLVELAGGGAAGLDGHVLVTGLGGLAELAHGGLELGLDRLVALVPLLVLLVALDLGLDVRHGWNPCVDGRVRKTVAKD</sequence>
<comment type="subcellular location">
    <subcellularLocation>
        <location evidence="1">Cell membrane</location>
        <topology evidence="1">Multi-pass membrane protein</topology>
    </subcellularLocation>
</comment>
<comment type="caution">
    <text evidence="8">The sequence shown here is derived from an EMBL/GenBank/DDBJ whole genome shotgun (WGS) entry which is preliminary data.</text>
</comment>
<keyword evidence="5 7" id="KW-0472">Membrane</keyword>
<dbReference type="InterPro" id="IPR050367">
    <property type="entry name" value="APC_superfamily"/>
</dbReference>
<evidence type="ECO:0000313" key="9">
    <source>
        <dbReference type="Proteomes" id="UP001500575"/>
    </source>
</evidence>
<evidence type="ECO:0000256" key="2">
    <source>
        <dbReference type="ARBA" id="ARBA00022475"/>
    </source>
</evidence>
<evidence type="ECO:0000256" key="4">
    <source>
        <dbReference type="ARBA" id="ARBA00022989"/>
    </source>
</evidence>
<keyword evidence="4 7" id="KW-1133">Transmembrane helix</keyword>